<evidence type="ECO:0000256" key="3">
    <source>
        <dbReference type="ARBA" id="ARBA00022763"/>
    </source>
</evidence>
<keyword evidence="3 7" id="KW-0227">DNA damage</keyword>
<dbReference type="Pfam" id="PF11967">
    <property type="entry name" value="RecO_N"/>
    <property type="match status" value="1"/>
</dbReference>
<dbReference type="HAMAP" id="MF_00201">
    <property type="entry name" value="RecO"/>
    <property type="match status" value="1"/>
</dbReference>
<dbReference type="GO" id="GO:0006310">
    <property type="term" value="P:DNA recombination"/>
    <property type="evidence" value="ECO:0007669"/>
    <property type="project" value="UniProtKB-UniRule"/>
</dbReference>
<accession>A0A0R1T427</accession>
<dbReference type="STRING" id="1423740.FC36_GL002014"/>
<dbReference type="AlphaFoldDB" id="A0A0R1T427"/>
<feature type="domain" description="DNA replication/recombination mediator RecO N-terminal" evidence="8">
    <location>
        <begin position="10"/>
        <end position="76"/>
    </location>
</feature>
<dbReference type="SUPFAM" id="SSF57863">
    <property type="entry name" value="ArfGap/RecO-like zinc finger"/>
    <property type="match status" value="1"/>
</dbReference>
<comment type="similarity">
    <text evidence="1 7">Belongs to the RecO family.</text>
</comment>
<evidence type="ECO:0000256" key="7">
    <source>
        <dbReference type="HAMAP-Rule" id="MF_00201"/>
    </source>
</evidence>
<dbReference type="RefSeq" id="WP_025020864.1">
    <property type="nucleotide sequence ID" value="NZ_AZFH01000204.1"/>
</dbReference>
<dbReference type="EMBL" id="AZFH01000204">
    <property type="protein sequence ID" value="KRL75913.1"/>
    <property type="molecule type" value="Genomic_DNA"/>
</dbReference>
<dbReference type="GO" id="GO:0006302">
    <property type="term" value="P:double-strand break repair"/>
    <property type="evidence" value="ECO:0007669"/>
    <property type="project" value="TreeGrafter"/>
</dbReference>
<dbReference type="InterPro" id="IPR037278">
    <property type="entry name" value="ARFGAP/RecO"/>
</dbReference>
<dbReference type="OrthoDB" id="9797083at2"/>
<protein>
    <recommendedName>
        <fullName evidence="2 7">DNA repair protein RecO</fullName>
    </recommendedName>
    <alternativeName>
        <fullName evidence="6 7">Recombination protein O</fullName>
    </alternativeName>
</protein>
<dbReference type="Pfam" id="PF02565">
    <property type="entry name" value="RecO_C"/>
    <property type="match status" value="1"/>
</dbReference>
<evidence type="ECO:0000256" key="5">
    <source>
        <dbReference type="ARBA" id="ARBA00023204"/>
    </source>
</evidence>
<evidence type="ECO:0000313" key="10">
    <source>
        <dbReference type="Proteomes" id="UP000051048"/>
    </source>
</evidence>
<comment type="function">
    <text evidence="7">Involved in DNA repair and RecF pathway recombination.</text>
</comment>
<gene>
    <name evidence="7" type="primary">recO</name>
    <name evidence="9" type="ORF">FC36_GL002014</name>
</gene>
<comment type="caution">
    <text evidence="9">The sequence shown here is derived from an EMBL/GenBank/DDBJ whole genome shotgun (WGS) entry which is preliminary data.</text>
</comment>
<reference evidence="9 10" key="1">
    <citation type="journal article" date="2015" name="Genome Announc.">
        <title>Expanding the biotechnology potential of lactobacilli through comparative genomics of 213 strains and associated genera.</title>
        <authorList>
            <person name="Sun Z."/>
            <person name="Harris H.M."/>
            <person name="McCann A."/>
            <person name="Guo C."/>
            <person name="Argimon S."/>
            <person name="Zhang W."/>
            <person name="Yang X."/>
            <person name="Jeffery I.B."/>
            <person name="Cooney J.C."/>
            <person name="Kagawa T.F."/>
            <person name="Liu W."/>
            <person name="Song Y."/>
            <person name="Salvetti E."/>
            <person name="Wrobel A."/>
            <person name="Rasinkangas P."/>
            <person name="Parkhill J."/>
            <person name="Rea M.C."/>
            <person name="O'Sullivan O."/>
            <person name="Ritari J."/>
            <person name="Douillard F.P."/>
            <person name="Paul Ross R."/>
            <person name="Yang R."/>
            <person name="Briner A.E."/>
            <person name="Felis G.E."/>
            <person name="de Vos W.M."/>
            <person name="Barrangou R."/>
            <person name="Klaenhammer T.R."/>
            <person name="Caufield P.W."/>
            <person name="Cui Y."/>
            <person name="Zhang H."/>
            <person name="O'Toole P.W."/>
        </authorList>
    </citation>
    <scope>NUCLEOTIDE SEQUENCE [LARGE SCALE GENOMIC DNA]</scope>
    <source>
        <strain evidence="9 10">DSM 15833</strain>
    </source>
</reference>
<organism evidence="9 10">
    <name type="scientific">Ligilactobacillus equi DSM 15833 = JCM 10991</name>
    <dbReference type="NCBI Taxonomy" id="1423740"/>
    <lineage>
        <taxon>Bacteria</taxon>
        <taxon>Bacillati</taxon>
        <taxon>Bacillota</taxon>
        <taxon>Bacilli</taxon>
        <taxon>Lactobacillales</taxon>
        <taxon>Lactobacillaceae</taxon>
        <taxon>Ligilactobacillus</taxon>
    </lineage>
</organism>
<evidence type="ECO:0000259" key="8">
    <source>
        <dbReference type="Pfam" id="PF11967"/>
    </source>
</evidence>
<evidence type="ECO:0000313" key="9">
    <source>
        <dbReference type="EMBL" id="KRL75913.1"/>
    </source>
</evidence>
<dbReference type="GO" id="GO:0043590">
    <property type="term" value="C:bacterial nucleoid"/>
    <property type="evidence" value="ECO:0007669"/>
    <property type="project" value="TreeGrafter"/>
</dbReference>
<dbReference type="Proteomes" id="UP000051048">
    <property type="component" value="Unassembled WGS sequence"/>
</dbReference>
<name>A0A0R1T427_9LACO</name>
<dbReference type="NCBIfam" id="TIGR00613">
    <property type="entry name" value="reco"/>
    <property type="match status" value="1"/>
</dbReference>
<dbReference type="InterPro" id="IPR022572">
    <property type="entry name" value="DNA_rep/recomb_RecO_N"/>
</dbReference>
<dbReference type="InterPro" id="IPR012340">
    <property type="entry name" value="NA-bd_OB-fold"/>
</dbReference>
<dbReference type="PANTHER" id="PTHR33991:SF1">
    <property type="entry name" value="DNA REPAIR PROTEIN RECO"/>
    <property type="match status" value="1"/>
</dbReference>
<evidence type="ECO:0000256" key="6">
    <source>
        <dbReference type="ARBA" id="ARBA00033409"/>
    </source>
</evidence>
<keyword evidence="5 7" id="KW-0234">DNA repair</keyword>
<dbReference type="InterPro" id="IPR003717">
    <property type="entry name" value="RecO"/>
</dbReference>
<evidence type="ECO:0000256" key="4">
    <source>
        <dbReference type="ARBA" id="ARBA00023172"/>
    </source>
</evidence>
<dbReference type="Gene3D" id="2.40.50.140">
    <property type="entry name" value="Nucleic acid-binding proteins"/>
    <property type="match status" value="1"/>
</dbReference>
<dbReference type="Gene3D" id="1.20.1440.120">
    <property type="entry name" value="Recombination protein O, C-terminal domain"/>
    <property type="match status" value="1"/>
</dbReference>
<evidence type="ECO:0000256" key="1">
    <source>
        <dbReference type="ARBA" id="ARBA00007452"/>
    </source>
</evidence>
<proteinExistence type="inferred from homology"/>
<dbReference type="SUPFAM" id="SSF50249">
    <property type="entry name" value="Nucleic acid-binding proteins"/>
    <property type="match status" value="1"/>
</dbReference>
<dbReference type="PANTHER" id="PTHR33991">
    <property type="entry name" value="DNA REPAIR PROTEIN RECO"/>
    <property type="match status" value="1"/>
</dbReference>
<dbReference type="PATRIC" id="fig|1423740.3.peg.2181"/>
<keyword evidence="4 7" id="KW-0233">DNA recombination</keyword>
<dbReference type="InterPro" id="IPR042242">
    <property type="entry name" value="RecO_C"/>
</dbReference>
<evidence type="ECO:0000256" key="2">
    <source>
        <dbReference type="ARBA" id="ARBA00021310"/>
    </source>
</evidence>
<sequence length="269" mass="30466">MATHHGEVFEGLVVSRQNYKERDMLVKILTDRFGYKTFFVRGVRKRGFKMGAAILPFTRGTYIGNINDVGLSFLTAPRGLQQYQAISEDIALNAYATYILALAERAFGSDTILPGLWFEKIIEAIWLIDTGKDPAVVTNIIEVQLLAAFGVAPQLAGCVVCQKTSRPFDYSESYGGLLCPQHYHLDPHRLHLDQRTIYYLQAFSVLDLKKLGKVELRAETKQRLRQTLDLIYDHQVGIYLKAKKFLDQMDSFAGMFHPLPKKDSKVDDG</sequence>